<dbReference type="Pfam" id="PF14344">
    <property type="entry name" value="DUF4397"/>
    <property type="match status" value="1"/>
</dbReference>
<feature type="domain" description="DUF4397" evidence="1">
    <location>
        <begin position="41"/>
        <end position="153"/>
    </location>
</feature>
<reference evidence="2 3" key="1">
    <citation type="submission" date="2016-08" db="EMBL/GenBank/DDBJ databases">
        <authorList>
            <person name="Seilhamer J.J."/>
        </authorList>
    </citation>
    <scope>NUCLEOTIDE SEQUENCE [LARGE SCALE GENOMIC DNA]</scope>
    <source>
        <strain evidence="2 3">DX4</strain>
    </source>
</reference>
<dbReference type="OrthoDB" id="9792011at2"/>
<keyword evidence="3" id="KW-1185">Reference proteome</keyword>
<evidence type="ECO:0000259" key="1">
    <source>
        <dbReference type="Pfam" id="PF14344"/>
    </source>
</evidence>
<gene>
    <name evidence="2" type="ORF">BFS30_04995</name>
</gene>
<dbReference type="Proteomes" id="UP000094313">
    <property type="component" value="Chromosome"/>
</dbReference>
<evidence type="ECO:0000313" key="2">
    <source>
        <dbReference type="EMBL" id="AOM76568.1"/>
    </source>
</evidence>
<dbReference type="KEGG" id="psty:BFS30_04995"/>
<dbReference type="PROSITE" id="PS51257">
    <property type="entry name" value="PROKAR_LIPOPROTEIN"/>
    <property type="match status" value="1"/>
</dbReference>
<evidence type="ECO:0000313" key="3">
    <source>
        <dbReference type="Proteomes" id="UP000094313"/>
    </source>
</evidence>
<dbReference type="AlphaFoldDB" id="A0A1D7QD03"/>
<sequence>MKISNKFKNISKAFVAAITISVALSACSKRDNPEPIPAAVLSVVNASPSVKELDFIIGNQRLNVDPFKFGTKLNYVALYPGFSRISITERGKQVFLLSKDQAYQSGKYYSTFLIDTGTNKSFLTVVDKLDSPATDTKAKVRFLNLSPDAPALILTVKGATTDLFTNKAYKDFTPFTDVEPGDNISFDIKDNTTKAVLTTLAAGKLEKGKFYTIYAKGYKNKPDADPLKFGANIYFAQ</sequence>
<organism evidence="2 3">
    <name type="scientific">Pedobacter steynii</name>
    <dbReference type="NCBI Taxonomy" id="430522"/>
    <lineage>
        <taxon>Bacteria</taxon>
        <taxon>Pseudomonadati</taxon>
        <taxon>Bacteroidota</taxon>
        <taxon>Sphingobacteriia</taxon>
        <taxon>Sphingobacteriales</taxon>
        <taxon>Sphingobacteriaceae</taxon>
        <taxon>Pedobacter</taxon>
    </lineage>
</organism>
<accession>A0A1D7QD03</accession>
<proteinExistence type="predicted"/>
<dbReference type="EMBL" id="CP017141">
    <property type="protein sequence ID" value="AOM76568.1"/>
    <property type="molecule type" value="Genomic_DNA"/>
</dbReference>
<dbReference type="RefSeq" id="WP_069378264.1">
    <property type="nucleotide sequence ID" value="NZ_CP017141.1"/>
</dbReference>
<dbReference type="InterPro" id="IPR025510">
    <property type="entry name" value="DUF4397"/>
</dbReference>
<name>A0A1D7QD03_9SPHI</name>
<protein>
    <recommendedName>
        <fullName evidence="1">DUF4397 domain-containing protein</fullName>
    </recommendedName>
</protein>